<dbReference type="EMBL" id="OU963863">
    <property type="protein sequence ID" value="CAH0384019.1"/>
    <property type="molecule type" value="Genomic_DNA"/>
</dbReference>
<gene>
    <name evidence="2" type="ORF">BEMITA_LOCUS3399</name>
</gene>
<evidence type="ECO:0000313" key="2">
    <source>
        <dbReference type="EMBL" id="CAH0384019.1"/>
    </source>
</evidence>
<organism evidence="2 3">
    <name type="scientific">Bemisia tabaci</name>
    <name type="common">Sweetpotato whitefly</name>
    <name type="synonym">Aleurodes tabaci</name>
    <dbReference type="NCBI Taxonomy" id="7038"/>
    <lineage>
        <taxon>Eukaryota</taxon>
        <taxon>Metazoa</taxon>
        <taxon>Ecdysozoa</taxon>
        <taxon>Arthropoda</taxon>
        <taxon>Hexapoda</taxon>
        <taxon>Insecta</taxon>
        <taxon>Pterygota</taxon>
        <taxon>Neoptera</taxon>
        <taxon>Paraneoptera</taxon>
        <taxon>Hemiptera</taxon>
        <taxon>Sternorrhyncha</taxon>
        <taxon>Aleyrodoidea</taxon>
        <taxon>Aleyrodidae</taxon>
        <taxon>Aleyrodinae</taxon>
        <taxon>Bemisia</taxon>
    </lineage>
</organism>
<dbReference type="Gene3D" id="1.10.287.3240">
    <property type="match status" value="1"/>
</dbReference>
<dbReference type="AlphaFoldDB" id="A0A9P0A5V5"/>
<dbReference type="PANTHER" id="PTHR31996">
    <property type="entry name" value="COILED-COIL DOMAIN-CONTAINING PROTEIN 115"/>
    <property type="match status" value="1"/>
</dbReference>
<proteinExistence type="predicted"/>
<dbReference type="Proteomes" id="UP001152759">
    <property type="component" value="Chromosome 2"/>
</dbReference>
<dbReference type="InterPro" id="IPR040357">
    <property type="entry name" value="Vma22/CCDC115"/>
</dbReference>
<keyword evidence="3" id="KW-1185">Reference proteome</keyword>
<dbReference type="GO" id="GO:0070072">
    <property type="term" value="P:vacuolar proton-transporting V-type ATPase complex assembly"/>
    <property type="evidence" value="ECO:0007669"/>
    <property type="project" value="InterPro"/>
</dbReference>
<protein>
    <recommendedName>
        <fullName evidence="1">Vacuolar ATPase assembly protein VMA22</fullName>
    </recommendedName>
</protein>
<dbReference type="GO" id="GO:0051082">
    <property type="term" value="F:unfolded protein binding"/>
    <property type="evidence" value="ECO:0007669"/>
    <property type="project" value="TreeGrafter"/>
</dbReference>
<evidence type="ECO:0000313" key="3">
    <source>
        <dbReference type="Proteomes" id="UP001152759"/>
    </source>
</evidence>
<name>A0A9P0A5V5_BEMTA</name>
<accession>A0A9P0A5V5</accession>
<reference evidence="2" key="1">
    <citation type="submission" date="2021-12" db="EMBL/GenBank/DDBJ databases">
        <authorList>
            <person name="King R."/>
        </authorList>
    </citation>
    <scope>NUCLEOTIDE SEQUENCE</scope>
</reference>
<dbReference type="Pfam" id="PF21730">
    <property type="entry name" value="Vma22_CCDC115"/>
    <property type="match status" value="1"/>
</dbReference>
<dbReference type="KEGG" id="btab:109032847"/>
<evidence type="ECO:0000256" key="1">
    <source>
        <dbReference type="ARBA" id="ARBA00093634"/>
    </source>
</evidence>
<dbReference type="PANTHER" id="PTHR31996:SF2">
    <property type="entry name" value="COILED-COIL DOMAIN-CONTAINING PROTEIN 115"/>
    <property type="match status" value="1"/>
</dbReference>
<sequence length="194" mass="21848">MDTPDMKKDPAIEDLNTELDKLGFKVLQLMNDYIKSKVQLEQTIKNGCLDLAKARYIRGGAAISSLQLPTEDSLGVKALAKVEAHHERTDGCTSFSLLHFEPTISNKKSTDSETDSYTDGDKSCLDSEKITDPLKWFGVLVPQNLRQAQAWFKQSIELAVDCTNIQASIQHKREEFLRLLKLKRSLISAESEFK</sequence>